<keyword evidence="2" id="KW-1185">Reference proteome</keyword>
<dbReference type="EMBL" id="BLXT01003739">
    <property type="protein sequence ID" value="GFO04404.1"/>
    <property type="molecule type" value="Genomic_DNA"/>
</dbReference>
<proteinExistence type="predicted"/>
<accession>A0AAV4ADC5</accession>
<gene>
    <name evidence="1" type="ORF">PoB_003090900</name>
</gene>
<protein>
    <submittedName>
        <fullName evidence="1">Uncharacterized protein</fullName>
    </submittedName>
</protein>
<comment type="caution">
    <text evidence="1">The sequence shown here is derived from an EMBL/GenBank/DDBJ whole genome shotgun (WGS) entry which is preliminary data.</text>
</comment>
<reference evidence="1 2" key="1">
    <citation type="journal article" date="2021" name="Elife">
        <title>Chloroplast acquisition without the gene transfer in kleptoplastic sea slugs, Plakobranchus ocellatus.</title>
        <authorList>
            <person name="Maeda T."/>
            <person name="Takahashi S."/>
            <person name="Yoshida T."/>
            <person name="Shimamura S."/>
            <person name="Takaki Y."/>
            <person name="Nagai Y."/>
            <person name="Toyoda A."/>
            <person name="Suzuki Y."/>
            <person name="Arimoto A."/>
            <person name="Ishii H."/>
            <person name="Satoh N."/>
            <person name="Nishiyama T."/>
            <person name="Hasebe M."/>
            <person name="Maruyama T."/>
            <person name="Minagawa J."/>
            <person name="Obokata J."/>
            <person name="Shigenobu S."/>
        </authorList>
    </citation>
    <scope>NUCLEOTIDE SEQUENCE [LARGE SCALE GENOMIC DNA]</scope>
</reference>
<dbReference type="Proteomes" id="UP000735302">
    <property type="component" value="Unassembled WGS sequence"/>
</dbReference>
<dbReference type="AlphaFoldDB" id="A0AAV4ADC5"/>
<sequence length="163" mass="17632">MGVGDIVVSESALRSAGTLLSRVRVSPPAPWHDGAPKSFRPLLYNKSNCGTKVTSILTLMVSSDLYNKRLACLSYNRTYIEGFDITDISELFVVSVPNIDKAPDFHVSVKALVWIAVALIVFVLAQQVTNATSSRTGEEDEQIDTVLQLSSEASRSSVTQAAV</sequence>
<organism evidence="1 2">
    <name type="scientific">Plakobranchus ocellatus</name>
    <dbReference type="NCBI Taxonomy" id="259542"/>
    <lineage>
        <taxon>Eukaryota</taxon>
        <taxon>Metazoa</taxon>
        <taxon>Spiralia</taxon>
        <taxon>Lophotrochozoa</taxon>
        <taxon>Mollusca</taxon>
        <taxon>Gastropoda</taxon>
        <taxon>Heterobranchia</taxon>
        <taxon>Euthyneura</taxon>
        <taxon>Panpulmonata</taxon>
        <taxon>Sacoglossa</taxon>
        <taxon>Placobranchoidea</taxon>
        <taxon>Plakobranchidae</taxon>
        <taxon>Plakobranchus</taxon>
    </lineage>
</organism>
<evidence type="ECO:0000313" key="2">
    <source>
        <dbReference type="Proteomes" id="UP000735302"/>
    </source>
</evidence>
<name>A0AAV4ADC5_9GAST</name>
<evidence type="ECO:0000313" key="1">
    <source>
        <dbReference type="EMBL" id="GFO04404.1"/>
    </source>
</evidence>